<name>A0ABQ3R0M7_9ACTN</name>
<keyword evidence="3" id="KW-0378">Hydrolase</keyword>
<protein>
    <submittedName>
        <fullName evidence="5">Peptidase</fullName>
    </submittedName>
</protein>
<dbReference type="InterPro" id="IPR013595">
    <property type="entry name" value="Pept_S33_TAP-like_C"/>
</dbReference>
<dbReference type="EMBL" id="BNDY01000017">
    <property type="protein sequence ID" value="GHI43089.1"/>
    <property type="molecule type" value="Genomic_DNA"/>
</dbReference>
<evidence type="ECO:0000259" key="4">
    <source>
        <dbReference type="Pfam" id="PF08386"/>
    </source>
</evidence>
<evidence type="ECO:0000256" key="1">
    <source>
        <dbReference type="ARBA" id="ARBA00010088"/>
    </source>
</evidence>
<proteinExistence type="inferred from homology"/>
<dbReference type="Gene3D" id="3.40.50.1820">
    <property type="entry name" value="alpha/beta hydrolase"/>
    <property type="match status" value="1"/>
</dbReference>
<keyword evidence="6" id="KW-1185">Reference proteome</keyword>
<evidence type="ECO:0000256" key="2">
    <source>
        <dbReference type="ARBA" id="ARBA00022729"/>
    </source>
</evidence>
<dbReference type="Proteomes" id="UP001050808">
    <property type="component" value="Unassembled WGS sequence"/>
</dbReference>
<evidence type="ECO:0000313" key="6">
    <source>
        <dbReference type="Proteomes" id="UP001050808"/>
    </source>
</evidence>
<organism evidence="5 6">
    <name type="scientific">Streptomyces violascens</name>
    <dbReference type="NCBI Taxonomy" id="67381"/>
    <lineage>
        <taxon>Bacteria</taxon>
        <taxon>Bacillati</taxon>
        <taxon>Actinomycetota</taxon>
        <taxon>Actinomycetes</taxon>
        <taxon>Kitasatosporales</taxon>
        <taxon>Streptomycetaceae</taxon>
        <taxon>Streptomyces</taxon>
    </lineage>
</organism>
<dbReference type="SUPFAM" id="SSF53474">
    <property type="entry name" value="alpha/beta-Hydrolases"/>
    <property type="match status" value="1"/>
</dbReference>
<evidence type="ECO:0000313" key="5">
    <source>
        <dbReference type="EMBL" id="GHI43089.1"/>
    </source>
</evidence>
<comment type="similarity">
    <text evidence="1">Belongs to the peptidase S33 family.</text>
</comment>
<dbReference type="InterPro" id="IPR029058">
    <property type="entry name" value="AB_hydrolase_fold"/>
</dbReference>
<accession>A0ABQ3R0M7</accession>
<dbReference type="Pfam" id="PF08386">
    <property type="entry name" value="Abhydrolase_4"/>
    <property type="match status" value="1"/>
</dbReference>
<sequence>MGRPARALFLFPTQDGGMEHHRAPRKRTRAATFSAAAVLLAAVSCSSGAKDEGGLTSGTADAAELATQKLNWKACTAPTAAEGTGSAPSPLPGGAQWKCATMKVPLDYANPKAGTLDLALIRTEATDKAHRIGSLVFNFGGPGGSGVSTLPAAASDYEGLRGRYDLVSFDPRGVGASAPVQCENDSQLDKYFAQDATPDDASTEQAYIEGLKSFATACQDNSGKVLPHVGTTEAARDMDLLRQVLGDQKLYYMGISYGTELGGVYAHLFPKNVGRAVFDAVVDPTNDVEQSAIGQAKGFQLALDNFAQDCVNRGDKCLLRGANVREVEDVIVKLLAQLNTKPIPAGNSGRQLTQTQATNGIAQALYSKEYWQLLEQGVDEAEGGQGALLLALSDAMNGRSKDGTYSNIQAANTAINCADFKERYSLEQTKAKLPEFRKASPVFGDFMAWGLMGCSHWPVVGQWTTPDVSAPGAAPIVVVGNTGDPATPYVGAKNMVDKLGPGVGVELTYKGQGHGAYNSGNKCVQGAVNAYLLEGKVPSAGAVCQ</sequence>
<gene>
    <name evidence="5" type="ORF">Sviol_74970</name>
</gene>
<keyword evidence="2" id="KW-0732">Signal</keyword>
<dbReference type="PANTHER" id="PTHR43248">
    <property type="entry name" value="2-SUCCINYL-6-HYDROXY-2,4-CYCLOHEXADIENE-1-CARBOXYLATE SYNTHASE"/>
    <property type="match status" value="1"/>
</dbReference>
<dbReference type="PANTHER" id="PTHR43248:SF29">
    <property type="entry name" value="TRIPEPTIDYL AMINOPEPTIDASE"/>
    <property type="match status" value="1"/>
</dbReference>
<feature type="domain" description="Peptidase S33 tripeptidyl aminopeptidase-like C-terminal" evidence="4">
    <location>
        <begin position="440"/>
        <end position="544"/>
    </location>
</feature>
<evidence type="ECO:0000256" key="3">
    <source>
        <dbReference type="ARBA" id="ARBA00022801"/>
    </source>
</evidence>
<comment type="caution">
    <text evidence="5">The sequence shown here is derived from an EMBL/GenBank/DDBJ whole genome shotgun (WGS) entry which is preliminary data.</text>
</comment>
<dbReference type="InterPro" id="IPR051601">
    <property type="entry name" value="Serine_prot/Carboxylest_S33"/>
</dbReference>
<reference evidence="5" key="1">
    <citation type="submission" date="2024-05" db="EMBL/GenBank/DDBJ databases">
        <title>Whole genome shotgun sequence of Streptomyces violascens NBRC 12920.</title>
        <authorList>
            <person name="Komaki H."/>
            <person name="Tamura T."/>
        </authorList>
    </citation>
    <scope>NUCLEOTIDE SEQUENCE</scope>
    <source>
        <strain evidence="5">NBRC 12920</strain>
    </source>
</reference>